<dbReference type="EMBL" id="VCPD01000001">
    <property type="protein sequence ID" value="TMV10099.1"/>
    <property type="molecule type" value="Genomic_DNA"/>
</dbReference>
<dbReference type="PANTHER" id="PTHR43667:SF2">
    <property type="entry name" value="FATTY ACID C-METHYL TRANSFERASE"/>
    <property type="match status" value="1"/>
</dbReference>
<sequence length="273" mass="29534">MGHRRPVVLEHLCGRVAGASRDGVSSCACPWHSRPFGWRVAGDATVDIPSRQRVMPVKSKIVAQFRHPSGPLGALAGRIMAARPSNRLRNEKTVELLDLQPDSHVLEIGCGPGLALSKCASVVTSGRVVGLDHSGVMIRQARNRLERQGVADRVALIEGGIEILARWPDSFDRIFSLNVIQFLGDKPGFFRAAFDALVQGGLCLTTYQPRLDTDGSRTARRMIASIEDTLHAVGFENVTEIEIIGGATPAICVVGQKSDRHRSQSAKKTKGDS</sequence>
<reference evidence="2 3" key="1">
    <citation type="submission" date="2019-05" db="EMBL/GenBank/DDBJ databases">
        <title>Ruegeria sp. nov., isolated from tidal flat.</title>
        <authorList>
            <person name="Kim W."/>
        </authorList>
    </citation>
    <scope>NUCLEOTIDE SEQUENCE [LARGE SCALE GENOMIC DNA]</scope>
    <source>
        <strain evidence="2 3">CAU 1488</strain>
    </source>
</reference>
<dbReference type="CDD" id="cd02440">
    <property type="entry name" value="AdoMet_MTases"/>
    <property type="match status" value="1"/>
</dbReference>
<keyword evidence="2" id="KW-0808">Transferase</keyword>
<dbReference type="InterPro" id="IPR041698">
    <property type="entry name" value="Methyltransf_25"/>
</dbReference>
<evidence type="ECO:0000259" key="1">
    <source>
        <dbReference type="Pfam" id="PF13649"/>
    </source>
</evidence>
<dbReference type="GO" id="GO:0008168">
    <property type="term" value="F:methyltransferase activity"/>
    <property type="evidence" value="ECO:0007669"/>
    <property type="project" value="UniProtKB-KW"/>
</dbReference>
<name>A0ABY2X3X8_9RHOB</name>
<dbReference type="PANTHER" id="PTHR43667">
    <property type="entry name" value="CYCLOPROPANE-FATTY-ACYL-PHOSPHOLIPID SYNTHASE"/>
    <property type="match status" value="1"/>
</dbReference>
<dbReference type="InterPro" id="IPR050723">
    <property type="entry name" value="CFA/CMAS"/>
</dbReference>
<dbReference type="Proteomes" id="UP001193035">
    <property type="component" value="Unassembled WGS sequence"/>
</dbReference>
<dbReference type="Gene3D" id="3.40.50.150">
    <property type="entry name" value="Vaccinia Virus protein VP39"/>
    <property type="match status" value="1"/>
</dbReference>
<dbReference type="InterPro" id="IPR029063">
    <property type="entry name" value="SAM-dependent_MTases_sf"/>
</dbReference>
<organism evidence="2 3">
    <name type="scientific">Ruegeria sediminis</name>
    <dbReference type="NCBI Taxonomy" id="2583820"/>
    <lineage>
        <taxon>Bacteria</taxon>
        <taxon>Pseudomonadati</taxon>
        <taxon>Pseudomonadota</taxon>
        <taxon>Alphaproteobacteria</taxon>
        <taxon>Rhodobacterales</taxon>
        <taxon>Roseobacteraceae</taxon>
        <taxon>Ruegeria</taxon>
    </lineage>
</organism>
<feature type="domain" description="Methyltransferase" evidence="1">
    <location>
        <begin position="105"/>
        <end position="201"/>
    </location>
</feature>
<proteinExistence type="predicted"/>
<accession>A0ABY2X3X8</accession>
<dbReference type="SUPFAM" id="SSF53335">
    <property type="entry name" value="S-adenosyl-L-methionine-dependent methyltransferases"/>
    <property type="match status" value="1"/>
</dbReference>
<protein>
    <submittedName>
        <fullName evidence="2">Class I SAM-dependent methyltransferase</fullName>
    </submittedName>
</protein>
<comment type="caution">
    <text evidence="2">The sequence shown here is derived from an EMBL/GenBank/DDBJ whole genome shotgun (WGS) entry which is preliminary data.</text>
</comment>
<keyword evidence="3" id="KW-1185">Reference proteome</keyword>
<evidence type="ECO:0000313" key="3">
    <source>
        <dbReference type="Proteomes" id="UP001193035"/>
    </source>
</evidence>
<evidence type="ECO:0000313" key="2">
    <source>
        <dbReference type="EMBL" id="TMV10099.1"/>
    </source>
</evidence>
<gene>
    <name evidence="2" type="ORF">FGK63_03280</name>
</gene>
<keyword evidence="2" id="KW-0489">Methyltransferase</keyword>
<dbReference type="Pfam" id="PF13649">
    <property type="entry name" value="Methyltransf_25"/>
    <property type="match status" value="1"/>
</dbReference>
<dbReference type="GO" id="GO:0032259">
    <property type="term" value="P:methylation"/>
    <property type="evidence" value="ECO:0007669"/>
    <property type="project" value="UniProtKB-KW"/>
</dbReference>